<dbReference type="PROSITE" id="PS51464">
    <property type="entry name" value="SIS"/>
    <property type="match status" value="2"/>
</dbReference>
<evidence type="ECO:0000259" key="10">
    <source>
        <dbReference type="PROSITE" id="PS51464"/>
    </source>
</evidence>
<dbReference type="GO" id="GO:0004360">
    <property type="term" value="F:glutamine-fructose-6-phosphate transaminase (isomerizing) activity"/>
    <property type="evidence" value="ECO:0007669"/>
    <property type="project" value="UniProtKB-EC"/>
</dbReference>
<dbReference type="FunFam" id="3.40.50.10490:FF:000022">
    <property type="entry name" value="Glutamine--fructose-6-phosphate aminotransferase [isomerizing]"/>
    <property type="match status" value="1"/>
</dbReference>
<dbReference type="EMBL" id="AP010656">
    <property type="protein sequence ID" value="BAG83767.1"/>
    <property type="molecule type" value="Genomic_DNA"/>
</dbReference>
<keyword evidence="8" id="KW-0315">Glutamine amidotransferase</keyword>
<dbReference type="InterPro" id="IPR046348">
    <property type="entry name" value="SIS_dom_sf"/>
</dbReference>
<dbReference type="AlphaFoldDB" id="B6YRE5"/>
<dbReference type="SUPFAM" id="SSF53697">
    <property type="entry name" value="SIS domain"/>
    <property type="match status" value="1"/>
</dbReference>
<dbReference type="CDD" id="cd00714">
    <property type="entry name" value="GFAT"/>
    <property type="match status" value="1"/>
</dbReference>
<dbReference type="NCBIfam" id="NF001484">
    <property type="entry name" value="PRK00331.1"/>
    <property type="match status" value="1"/>
</dbReference>
<dbReference type="CDD" id="cd05008">
    <property type="entry name" value="SIS_GlmS_GlmD_1"/>
    <property type="match status" value="1"/>
</dbReference>
<protein>
    <recommendedName>
        <fullName evidence="3">Glutamine--fructose-6-phosphate aminotransferase [isomerizing]</fullName>
        <ecNumber evidence="2">2.6.1.16</ecNumber>
    </recommendedName>
</protein>
<keyword evidence="7" id="KW-0677">Repeat</keyword>
<accession>B6YRE5</accession>
<dbReference type="EC" id="2.6.1.16" evidence="2"/>
<sequence>MCGIIGYYGTNGNAVKVILDGLIKLEYRGYDSAGISYLSNSNELKIDKSIGSIDNLIRKVDKHIKSNLGLGHTRWATHGEVNTDNCHPHNVGSITLVHNGVIENYLEIKKHLQNKGYQFNSTTDTEVSCALIDSLYNDTKDIVEALYQATNVLIGSFAFGIIVRGIKKLYAMKRNSPLVINHNNNEGFIASDTSVLAPHTDSYILLEDNDIAEIDPIITIFHHKKQVNRISRPIINTDEIEDKGNFDYYMLKEIYEEPTIIEKTICNFTKNHFDLTRYNHVDIVACGSSYHVGLLVKYWIEQLLNISTNVEIASEYRYKKLIVQDNSLTIIISQSGETADSLAAIKIAKILKIPTLAIVNVIDSSIAREADNIIYTKAGKEVSVATTKAYIAQLLSMALLIENNKALFEGLPKELSHIIDNKMEDITQFAYQLYQSEHIYFLGRGVDYAIAMEGALKIKEISYIHCEAYAAGEIKHGTIALIEKNTPVIAIVTDNNIREKTISNMKEVSSRGANVLAITNEDILDFNNKIIVNKLPMIIQPFNIILILQLLAFQIAKLKGCSIDKPKNLAKSVTVE</sequence>
<dbReference type="InterPro" id="IPR001347">
    <property type="entry name" value="SIS_dom"/>
</dbReference>
<dbReference type="Pfam" id="PF01380">
    <property type="entry name" value="SIS"/>
    <property type="match status" value="2"/>
</dbReference>
<evidence type="ECO:0000259" key="9">
    <source>
        <dbReference type="PROSITE" id="PS51278"/>
    </source>
</evidence>
<dbReference type="InterPro" id="IPR035490">
    <property type="entry name" value="GlmS/FrlB_SIS"/>
</dbReference>
<keyword evidence="4" id="KW-0963">Cytoplasm</keyword>
<dbReference type="Pfam" id="PF13522">
    <property type="entry name" value="GATase_6"/>
    <property type="match status" value="1"/>
</dbReference>
<evidence type="ECO:0000256" key="5">
    <source>
        <dbReference type="ARBA" id="ARBA00022576"/>
    </source>
</evidence>
<dbReference type="RefSeq" id="WP_012573528.1">
    <property type="nucleotide sequence ID" value="NC_011565.1"/>
</dbReference>
<dbReference type="STRING" id="511995.CFPG_504"/>
<dbReference type="NCBIfam" id="TIGR01135">
    <property type="entry name" value="glmS"/>
    <property type="match status" value="1"/>
</dbReference>
<gene>
    <name evidence="11" type="ordered locus">CFPG_504</name>
</gene>
<dbReference type="InterPro" id="IPR017932">
    <property type="entry name" value="GATase_2_dom"/>
</dbReference>
<dbReference type="InterPro" id="IPR047084">
    <property type="entry name" value="GFAT_N"/>
</dbReference>
<dbReference type="PANTHER" id="PTHR10937:SF0">
    <property type="entry name" value="GLUTAMINE--FRUCTOSE-6-PHOSPHATE TRANSAMINASE (ISOMERIZING)"/>
    <property type="match status" value="1"/>
</dbReference>
<dbReference type="eggNOG" id="COG0449">
    <property type="taxonomic scope" value="Bacteria"/>
</dbReference>
<keyword evidence="6" id="KW-0808">Transferase</keyword>
<organism evidence="11 12">
    <name type="scientific">Azobacteroides pseudotrichonymphae genomovar. CFP2</name>
    <dbReference type="NCBI Taxonomy" id="511995"/>
    <lineage>
        <taxon>Bacteria</taxon>
        <taxon>Pseudomonadati</taxon>
        <taxon>Bacteroidota</taxon>
        <taxon>Bacteroidia</taxon>
        <taxon>Bacteroidales</taxon>
        <taxon>Candidatus Azobacteroides</taxon>
    </lineage>
</organism>
<dbReference type="GO" id="GO:0006002">
    <property type="term" value="P:fructose 6-phosphate metabolic process"/>
    <property type="evidence" value="ECO:0007669"/>
    <property type="project" value="TreeGrafter"/>
</dbReference>
<dbReference type="Proteomes" id="UP000000723">
    <property type="component" value="Chromosome"/>
</dbReference>
<evidence type="ECO:0000313" key="11">
    <source>
        <dbReference type="EMBL" id="BAG83767.1"/>
    </source>
</evidence>
<dbReference type="KEGG" id="aps:CFPG_504"/>
<dbReference type="InterPro" id="IPR005855">
    <property type="entry name" value="GFAT"/>
</dbReference>
<dbReference type="GO" id="GO:0006487">
    <property type="term" value="P:protein N-linked glycosylation"/>
    <property type="evidence" value="ECO:0007669"/>
    <property type="project" value="TreeGrafter"/>
</dbReference>
<evidence type="ECO:0000256" key="4">
    <source>
        <dbReference type="ARBA" id="ARBA00022490"/>
    </source>
</evidence>
<dbReference type="Gene3D" id="3.40.50.10490">
    <property type="entry name" value="Glucose-6-phosphate isomerase like protein, domain 1"/>
    <property type="match status" value="2"/>
</dbReference>
<dbReference type="PANTHER" id="PTHR10937">
    <property type="entry name" value="GLUCOSAMINE--FRUCTOSE-6-PHOSPHATE AMINOTRANSFERASE, ISOMERIZING"/>
    <property type="match status" value="1"/>
</dbReference>
<feature type="domain" description="Glutamine amidotransferase type-2" evidence="9">
    <location>
        <begin position="2"/>
        <end position="217"/>
    </location>
</feature>
<evidence type="ECO:0000256" key="2">
    <source>
        <dbReference type="ARBA" id="ARBA00012916"/>
    </source>
</evidence>
<dbReference type="OrthoDB" id="106547at2"/>
<evidence type="ECO:0000313" key="12">
    <source>
        <dbReference type="Proteomes" id="UP000000723"/>
    </source>
</evidence>
<comment type="catalytic activity">
    <reaction evidence="1">
        <text>D-fructose 6-phosphate + L-glutamine = D-glucosamine 6-phosphate + L-glutamate</text>
        <dbReference type="Rhea" id="RHEA:13237"/>
        <dbReference type="ChEBI" id="CHEBI:29985"/>
        <dbReference type="ChEBI" id="CHEBI:58359"/>
        <dbReference type="ChEBI" id="CHEBI:58725"/>
        <dbReference type="ChEBI" id="CHEBI:61527"/>
        <dbReference type="EC" id="2.6.1.16"/>
    </reaction>
</comment>
<dbReference type="GO" id="GO:0005829">
    <property type="term" value="C:cytosol"/>
    <property type="evidence" value="ECO:0007669"/>
    <property type="project" value="TreeGrafter"/>
</dbReference>
<evidence type="ECO:0000256" key="8">
    <source>
        <dbReference type="ARBA" id="ARBA00022962"/>
    </source>
</evidence>
<evidence type="ECO:0000256" key="7">
    <source>
        <dbReference type="ARBA" id="ARBA00022737"/>
    </source>
</evidence>
<dbReference type="InterPro" id="IPR035466">
    <property type="entry name" value="GlmS/AgaS_SIS"/>
</dbReference>
<feature type="domain" description="SIS" evidence="10">
    <location>
        <begin position="429"/>
        <end position="566"/>
    </location>
</feature>
<name>B6YRE5_AZOPC</name>
<evidence type="ECO:0000256" key="1">
    <source>
        <dbReference type="ARBA" id="ARBA00001031"/>
    </source>
</evidence>
<dbReference type="InterPro" id="IPR029055">
    <property type="entry name" value="Ntn_hydrolases_N"/>
</dbReference>
<evidence type="ECO:0000256" key="3">
    <source>
        <dbReference type="ARBA" id="ARBA00016090"/>
    </source>
</evidence>
<dbReference type="CDD" id="cd05009">
    <property type="entry name" value="SIS_GlmS_GlmD_2"/>
    <property type="match status" value="1"/>
</dbReference>
<dbReference type="PROSITE" id="PS51278">
    <property type="entry name" value="GATASE_TYPE_2"/>
    <property type="match status" value="1"/>
</dbReference>
<feature type="domain" description="SIS" evidence="10">
    <location>
        <begin position="271"/>
        <end position="409"/>
    </location>
</feature>
<keyword evidence="5 11" id="KW-0032">Aminotransferase</keyword>
<dbReference type="Gene3D" id="3.60.20.10">
    <property type="entry name" value="Glutamine Phosphoribosylpyrophosphate, subunit 1, domain 1"/>
    <property type="match status" value="1"/>
</dbReference>
<proteinExistence type="predicted"/>
<dbReference type="GO" id="GO:0006047">
    <property type="term" value="P:UDP-N-acetylglucosamine metabolic process"/>
    <property type="evidence" value="ECO:0007669"/>
    <property type="project" value="TreeGrafter"/>
</dbReference>
<reference evidence="12" key="1">
    <citation type="journal article" date="2008" name="Science">
        <title>Genome of an endosymbiont coupling N2 fixation to cellulolysis within RT protist cells in termite gut.</title>
        <authorList>
            <person name="Hongoh Y."/>
            <person name="Sharma V.K."/>
            <person name="Prakash T."/>
            <person name="Noda S."/>
            <person name="Toh H."/>
            <person name="Taylor T.D."/>
            <person name="Kudo T."/>
            <person name="Sakaki Y."/>
            <person name="Toyoda A."/>
            <person name="Hattori M."/>
            <person name="Ohkuma M."/>
        </authorList>
    </citation>
    <scope>NUCLEOTIDE SEQUENCE [LARGE SCALE GENOMIC DNA]</scope>
</reference>
<keyword evidence="12" id="KW-1185">Reference proteome</keyword>
<dbReference type="GO" id="GO:0097367">
    <property type="term" value="F:carbohydrate derivative binding"/>
    <property type="evidence" value="ECO:0007669"/>
    <property type="project" value="InterPro"/>
</dbReference>
<dbReference type="HOGENOM" id="CLU_012520_7_1_10"/>
<evidence type="ECO:0000256" key="6">
    <source>
        <dbReference type="ARBA" id="ARBA00022679"/>
    </source>
</evidence>
<dbReference type="SUPFAM" id="SSF56235">
    <property type="entry name" value="N-terminal nucleophile aminohydrolases (Ntn hydrolases)"/>
    <property type="match status" value="1"/>
</dbReference>